<dbReference type="InterPro" id="IPR036388">
    <property type="entry name" value="WH-like_DNA-bd_sf"/>
</dbReference>
<dbReference type="SUPFAM" id="SSF46785">
    <property type="entry name" value="Winged helix' DNA-binding domain"/>
    <property type="match status" value="1"/>
</dbReference>
<dbReference type="Pfam" id="PF03551">
    <property type="entry name" value="PadR"/>
    <property type="match status" value="1"/>
</dbReference>
<dbReference type="STRING" id="665467.SAMN02982931_04497"/>
<sequence length="161" mass="17784">MHGHQVKQAARADRTDLWTEVKPGSLYHALHRMAADGAIRPVRSETVGSRPERTVYEITATGLMELDTARAAAFGKTGLRPDPVDLALQTAAGIPDTEVAAAMRRRLDIYRAEAEAWQEAWDGARPTLRAGEALAFRHTQLRLEAEIAWHREVLERLGPGA</sequence>
<accession>A0A1G6EGT5</accession>
<dbReference type="AlphaFoldDB" id="A0A1G6EGT5"/>
<proteinExistence type="predicted"/>
<gene>
    <name evidence="2" type="ORF">SAMN02982931_04497</name>
</gene>
<dbReference type="PANTHER" id="PTHR43252">
    <property type="entry name" value="TRANSCRIPTIONAL REGULATOR YQJI"/>
    <property type="match status" value="1"/>
</dbReference>
<reference evidence="2 3" key="1">
    <citation type="submission" date="2016-10" db="EMBL/GenBank/DDBJ databases">
        <authorList>
            <person name="de Groot N.N."/>
        </authorList>
    </citation>
    <scope>NUCLEOTIDE SEQUENCE [LARGE SCALE GENOMIC DNA]</scope>
    <source>
        <strain evidence="2 3">ATCC 35022</strain>
    </source>
</reference>
<protein>
    <submittedName>
        <fullName evidence="2">Transcriptional regulator, PadR family</fullName>
    </submittedName>
</protein>
<keyword evidence="3" id="KW-1185">Reference proteome</keyword>
<dbReference type="Gene3D" id="1.10.10.10">
    <property type="entry name" value="Winged helix-like DNA-binding domain superfamily/Winged helix DNA-binding domain"/>
    <property type="match status" value="1"/>
</dbReference>
<dbReference type="InterPro" id="IPR036390">
    <property type="entry name" value="WH_DNA-bd_sf"/>
</dbReference>
<dbReference type="PANTHER" id="PTHR43252:SF7">
    <property type="entry name" value="TRANSCRIPTIONAL REGULATOR YQJI"/>
    <property type="match status" value="1"/>
</dbReference>
<evidence type="ECO:0000313" key="2">
    <source>
        <dbReference type="EMBL" id="SDB56582.1"/>
    </source>
</evidence>
<name>A0A1G6EGT5_9HYPH</name>
<dbReference type="Proteomes" id="UP000199071">
    <property type="component" value="Unassembled WGS sequence"/>
</dbReference>
<evidence type="ECO:0000259" key="1">
    <source>
        <dbReference type="Pfam" id="PF03551"/>
    </source>
</evidence>
<organism evidence="2 3">
    <name type="scientific">Bauldia litoralis</name>
    <dbReference type="NCBI Taxonomy" id="665467"/>
    <lineage>
        <taxon>Bacteria</taxon>
        <taxon>Pseudomonadati</taxon>
        <taxon>Pseudomonadota</taxon>
        <taxon>Alphaproteobacteria</taxon>
        <taxon>Hyphomicrobiales</taxon>
        <taxon>Kaistiaceae</taxon>
        <taxon>Bauldia</taxon>
    </lineage>
</organism>
<dbReference type="InterPro" id="IPR005149">
    <property type="entry name" value="Tscrpt_reg_PadR_N"/>
</dbReference>
<evidence type="ECO:0000313" key="3">
    <source>
        <dbReference type="Proteomes" id="UP000199071"/>
    </source>
</evidence>
<feature type="domain" description="Transcription regulator PadR N-terminal" evidence="1">
    <location>
        <begin position="1"/>
        <end position="66"/>
    </location>
</feature>
<dbReference type="EMBL" id="FMXQ01000012">
    <property type="protein sequence ID" value="SDB56582.1"/>
    <property type="molecule type" value="Genomic_DNA"/>
</dbReference>